<dbReference type="Pfam" id="PF02518">
    <property type="entry name" value="HATPase_c"/>
    <property type="match status" value="1"/>
</dbReference>
<comment type="subcellular location">
    <subcellularLocation>
        <location evidence="2">Cell inner membrane</location>
        <topology evidence="2">Multi-pass membrane protein</topology>
    </subcellularLocation>
</comment>
<dbReference type="GO" id="GO:0005524">
    <property type="term" value="F:ATP binding"/>
    <property type="evidence" value="ECO:0007669"/>
    <property type="project" value="UniProtKB-KW"/>
</dbReference>
<dbReference type="SUPFAM" id="SSF55874">
    <property type="entry name" value="ATPase domain of HSP90 chaperone/DNA topoisomerase II/histidine kinase"/>
    <property type="match status" value="1"/>
</dbReference>
<evidence type="ECO:0000256" key="5">
    <source>
        <dbReference type="ARBA" id="ARBA00022519"/>
    </source>
</evidence>
<evidence type="ECO:0000256" key="12">
    <source>
        <dbReference type="ARBA" id="ARBA00022989"/>
    </source>
</evidence>
<evidence type="ECO:0000256" key="2">
    <source>
        <dbReference type="ARBA" id="ARBA00004429"/>
    </source>
</evidence>
<keyword evidence="8 15" id="KW-0812">Transmembrane</keyword>
<dbReference type="PROSITE" id="PS50885">
    <property type="entry name" value="HAMP"/>
    <property type="match status" value="1"/>
</dbReference>
<dbReference type="CDD" id="cd06225">
    <property type="entry name" value="HAMP"/>
    <property type="match status" value="1"/>
</dbReference>
<comment type="catalytic activity">
    <reaction evidence="1">
        <text>ATP + protein L-histidine = ADP + protein N-phospho-L-histidine.</text>
        <dbReference type="EC" id="2.7.13.3"/>
    </reaction>
</comment>
<dbReference type="Proteomes" id="UP000199524">
    <property type="component" value="Chromosome I"/>
</dbReference>
<keyword evidence="6" id="KW-0597">Phosphoprotein</keyword>
<keyword evidence="13" id="KW-0902">Two-component regulatory system</keyword>
<dbReference type="PANTHER" id="PTHR44936">
    <property type="entry name" value="SENSOR PROTEIN CREC"/>
    <property type="match status" value="1"/>
</dbReference>
<sequence>MRLWPRSLFGRLVLILVSGMLAAQILTSSIWYDVRHSQVLEIPTRLIATRLANIVRLSHLDPHRVDSLIELIDSPNFHLTLSDQASTVPSKLSEQDLGTERLLHKVLSEKTGYSQSLRLLQLSLVDQQGQVAGLPTLFGTSPAIGQFLIELRLPDGRWLQVEAREEQGWTSTSPLDLLFDYVMRIYLLRIIVVVIIALLAVRLAIRPLNALAKAAEALGRDIRRPPLPLDGPTEVRRAAQAFNVMQQQLIASIGERTRFFAAISHDLRSPITRLRLRTELLEDNQIKERFRTDLEDMEHMVSSTLDFVSSGEVNEERQSIDINALLRSLQADLEDIGEPISVEGRAQRPLSGYARSLKRCVQNLLENAVRYGREVVVRVEDQPQQLRIVISDRGPGIPEALLEQVVEPFYRVEGSRNAKTGGYGLGLSIAHTIAAAHGGRMTLRNREGGGLEVTLAFERRED</sequence>
<evidence type="ECO:0000256" key="14">
    <source>
        <dbReference type="ARBA" id="ARBA00023136"/>
    </source>
</evidence>
<keyword evidence="12 15" id="KW-1133">Transmembrane helix</keyword>
<dbReference type="CDD" id="cd00075">
    <property type="entry name" value="HATPase"/>
    <property type="match status" value="1"/>
</dbReference>
<dbReference type="InterPro" id="IPR003594">
    <property type="entry name" value="HATPase_dom"/>
</dbReference>
<keyword evidence="7" id="KW-0808">Transferase</keyword>
<dbReference type="PRINTS" id="PR00344">
    <property type="entry name" value="BCTRLSENSOR"/>
</dbReference>
<dbReference type="AlphaFoldDB" id="A0A1H1UUM1"/>
<evidence type="ECO:0000256" key="7">
    <source>
        <dbReference type="ARBA" id="ARBA00022679"/>
    </source>
</evidence>
<dbReference type="EC" id="2.7.13.3" evidence="3"/>
<keyword evidence="4" id="KW-1003">Cell membrane</keyword>
<keyword evidence="5" id="KW-0997">Cell inner membrane</keyword>
<keyword evidence="19" id="KW-1185">Reference proteome</keyword>
<feature type="domain" description="Histidine kinase" evidence="16">
    <location>
        <begin position="262"/>
        <end position="461"/>
    </location>
</feature>
<dbReference type="InterPro" id="IPR050980">
    <property type="entry name" value="2C_sensor_his_kinase"/>
</dbReference>
<evidence type="ECO:0000256" key="1">
    <source>
        <dbReference type="ARBA" id="ARBA00000085"/>
    </source>
</evidence>
<evidence type="ECO:0000256" key="13">
    <source>
        <dbReference type="ARBA" id="ARBA00023012"/>
    </source>
</evidence>
<dbReference type="RefSeq" id="WP_090205523.1">
    <property type="nucleotide sequence ID" value="NZ_LT629777.1"/>
</dbReference>
<evidence type="ECO:0000256" key="8">
    <source>
        <dbReference type="ARBA" id="ARBA00022692"/>
    </source>
</evidence>
<dbReference type="GO" id="GO:0000155">
    <property type="term" value="F:phosphorelay sensor kinase activity"/>
    <property type="evidence" value="ECO:0007669"/>
    <property type="project" value="InterPro"/>
</dbReference>
<keyword evidence="9" id="KW-0547">Nucleotide-binding</keyword>
<evidence type="ECO:0000256" key="4">
    <source>
        <dbReference type="ARBA" id="ARBA00022475"/>
    </source>
</evidence>
<dbReference type="InterPro" id="IPR005467">
    <property type="entry name" value="His_kinase_dom"/>
</dbReference>
<proteinExistence type="predicted"/>
<dbReference type="SMART" id="SM00387">
    <property type="entry name" value="HATPase_c"/>
    <property type="match status" value="1"/>
</dbReference>
<dbReference type="SMART" id="SM00388">
    <property type="entry name" value="HisKA"/>
    <property type="match status" value="1"/>
</dbReference>
<name>A0A1H1UUM1_9PSED</name>
<dbReference type="SUPFAM" id="SSF47384">
    <property type="entry name" value="Homodimeric domain of signal transducing histidine kinase"/>
    <property type="match status" value="1"/>
</dbReference>
<evidence type="ECO:0000256" key="15">
    <source>
        <dbReference type="SAM" id="Phobius"/>
    </source>
</evidence>
<keyword evidence="14 15" id="KW-0472">Membrane</keyword>
<evidence type="ECO:0000256" key="9">
    <source>
        <dbReference type="ARBA" id="ARBA00022741"/>
    </source>
</evidence>
<dbReference type="Gene3D" id="3.30.565.10">
    <property type="entry name" value="Histidine kinase-like ATPase, C-terminal domain"/>
    <property type="match status" value="1"/>
</dbReference>
<dbReference type="Gene3D" id="1.10.287.130">
    <property type="match status" value="1"/>
</dbReference>
<dbReference type="PROSITE" id="PS50109">
    <property type="entry name" value="HIS_KIN"/>
    <property type="match status" value="1"/>
</dbReference>
<reference evidence="19" key="1">
    <citation type="submission" date="2016-10" db="EMBL/GenBank/DDBJ databases">
        <authorList>
            <person name="Varghese N."/>
            <person name="Submissions S."/>
        </authorList>
    </citation>
    <scope>NUCLEOTIDE SEQUENCE [LARGE SCALE GENOMIC DNA]</scope>
    <source>
        <strain evidence="19">ATCC 23835</strain>
    </source>
</reference>
<dbReference type="CDD" id="cd00082">
    <property type="entry name" value="HisKA"/>
    <property type="match status" value="1"/>
</dbReference>
<feature type="transmembrane region" description="Helical" evidence="15">
    <location>
        <begin position="185"/>
        <end position="205"/>
    </location>
</feature>
<keyword evidence="11" id="KW-0067">ATP-binding</keyword>
<gene>
    <name evidence="18" type="ORF">SAMN05216598_2674</name>
</gene>
<evidence type="ECO:0000256" key="6">
    <source>
        <dbReference type="ARBA" id="ARBA00022553"/>
    </source>
</evidence>
<dbReference type="Pfam" id="PF00672">
    <property type="entry name" value="HAMP"/>
    <property type="match status" value="1"/>
</dbReference>
<dbReference type="Pfam" id="PF00512">
    <property type="entry name" value="HisKA"/>
    <property type="match status" value="1"/>
</dbReference>
<dbReference type="InterPro" id="IPR036097">
    <property type="entry name" value="HisK_dim/P_sf"/>
</dbReference>
<dbReference type="InterPro" id="IPR003661">
    <property type="entry name" value="HisK_dim/P_dom"/>
</dbReference>
<evidence type="ECO:0000313" key="18">
    <source>
        <dbReference type="EMBL" id="SDS76185.1"/>
    </source>
</evidence>
<protein>
    <recommendedName>
        <fullName evidence="3">histidine kinase</fullName>
        <ecNumber evidence="3">2.7.13.3</ecNumber>
    </recommendedName>
</protein>
<dbReference type="EMBL" id="LT629777">
    <property type="protein sequence ID" value="SDS76185.1"/>
    <property type="molecule type" value="Genomic_DNA"/>
</dbReference>
<evidence type="ECO:0000256" key="10">
    <source>
        <dbReference type="ARBA" id="ARBA00022777"/>
    </source>
</evidence>
<dbReference type="SMART" id="SM00304">
    <property type="entry name" value="HAMP"/>
    <property type="match status" value="1"/>
</dbReference>
<evidence type="ECO:0000259" key="16">
    <source>
        <dbReference type="PROSITE" id="PS50109"/>
    </source>
</evidence>
<dbReference type="InterPro" id="IPR036890">
    <property type="entry name" value="HATPase_C_sf"/>
</dbReference>
<dbReference type="InterPro" id="IPR004358">
    <property type="entry name" value="Sig_transdc_His_kin-like_C"/>
</dbReference>
<evidence type="ECO:0000259" key="17">
    <source>
        <dbReference type="PROSITE" id="PS50885"/>
    </source>
</evidence>
<dbReference type="GeneID" id="300207647"/>
<dbReference type="InterPro" id="IPR003660">
    <property type="entry name" value="HAMP_dom"/>
</dbReference>
<evidence type="ECO:0000256" key="3">
    <source>
        <dbReference type="ARBA" id="ARBA00012438"/>
    </source>
</evidence>
<organism evidence="18 19">
    <name type="scientific">Pseudomonas asplenii</name>
    <dbReference type="NCBI Taxonomy" id="53407"/>
    <lineage>
        <taxon>Bacteria</taxon>
        <taxon>Pseudomonadati</taxon>
        <taxon>Pseudomonadota</taxon>
        <taxon>Gammaproteobacteria</taxon>
        <taxon>Pseudomonadales</taxon>
        <taxon>Pseudomonadaceae</taxon>
        <taxon>Pseudomonas</taxon>
    </lineage>
</organism>
<accession>A0A1H1UUM1</accession>
<keyword evidence="10 18" id="KW-0418">Kinase</keyword>
<dbReference type="GO" id="GO:0005886">
    <property type="term" value="C:plasma membrane"/>
    <property type="evidence" value="ECO:0007669"/>
    <property type="project" value="UniProtKB-SubCell"/>
</dbReference>
<feature type="transmembrane region" description="Helical" evidence="15">
    <location>
        <begin position="12"/>
        <end position="32"/>
    </location>
</feature>
<evidence type="ECO:0000256" key="11">
    <source>
        <dbReference type="ARBA" id="ARBA00022840"/>
    </source>
</evidence>
<evidence type="ECO:0000313" key="19">
    <source>
        <dbReference type="Proteomes" id="UP000199524"/>
    </source>
</evidence>
<dbReference type="PANTHER" id="PTHR44936:SF5">
    <property type="entry name" value="SENSOR HISTIDINE KINASE ENVZ"/>
    <property type="match status" value="1"/>
</dbReference>
<feature type="domain" description="HAMP" evidence="17">
    <location>
        <begin position="202"/>
        <end position="254"/>
    </location>
</feature>